<gene>
    <name evidence="2" type="ORF">NX782_06280</name>
</gene>
<name>A0ABT2A3P0_9BURK</name>
<dbReference type="RefSeq" id="WP_258844570.1">
    <property type="nucleotide sequence ID" value="NZ_JANUGX010000005.1"/>
</dbReference>
<evidence type="ECO:0000256" key="1">
    <source>
        <dbReference type="SAM" id="MobiDB-lite"/>
    </source>
</evidence>
<protein>
    <submittedName>
        <fullName evidence="2">Uncharacterized protein</fullName>
    </submittedName>
</protein>
<proteinExistence type="predicted"/>
<comment type="caution">
    <text evidence="2">The sequence shown here is derived from an EMBL/GenBank/DDBJ whole genome shotgun (WGS) entry which is preliminary data.</text>
</comment>
<organism evidence="2 3">
    <name type="scientific">Massilia norwichensis</name>
    <dbReference type="NCBI Taxonomy" id="1442366"/>
    <lineage>
        <taxon>Bacteria</taxon>
        <taxon>Pseudomonadati</taxon>
        <taxon>Pseudomonadota</taxon>
        <taxon>Betaproteobacteria</taxon>
        <taxon>Burkholderiales</taxon>
        <taxon>Oxalobacteraceae</taxon>
        <taxon>Telluria group</taxon>
        <taxon>Massilia</taxon>
    </lineage>
</organism>
<keyword evidence="3" id="KW-1185">Reference proteome</keyword>
<feature type="compositionally biased region" description="Acidic residues" evidence="1">
    <location>
        <begin position="143"/>
        <end position="152"/>
    </location>
</feature>
<reference evidence="2 3" key="1">
    <citation type="submission" date="2022-08" db="EMBL/GenBank/DDBJ databases">
        <title>Reclassification of Massilia species as members of the genera Telluria, Duganella, Pseudoduganella, Mokoshia gen. nov. and Zemynaea gen. nov. using orthogonal and non-orthogonal genome-based approaches.</title>
        <authorList>
            <person name="Bowman J.P."/>
        </authorList>
    </citation>
    <scope>NUCLEOTIDE SEQUENCE [LARGE SCALE GENOMIC DNA]</scope>
    <source>
        <strain evidence="2 3">LMG 28164</strain>
    </source>
</reference>
<evidence type="ECO:0000313" key="2">
    <source>
        <dbReference type="EMBL" id="MCS0588808.1"/>
    </source>
</evidence>
<dbReference type="Proteomes" id="UP001205560">
    <property type="component" value="Unassembled WGS sequence"/>
</dbReference>
<feature type="region of interest" description="Disordered" evidence="1">
    <location>
        <begin position="132"/>
        <end position="174"/>
    </location>
</feature>
<accession>A0ABT2A3P0</accession>
<dbReference type="EMBL" id="JANUGX010000005">
    <property type="protein sequence ID" value="MCS0588808.1"/>
    <property type="molecule type" value="Genomic_DNA"/>
</dbReference>
<evidence type="ECO:0000313" key="3">
    <source>
        <dbReference type="Proteomes" id="UP001205560"/>
    </source>
</evidence>
<sequence>MKKVHPEFAFQSRELEGQIEGTLGDPPNRKNYDMMVQALVSEYANGDGLDDVNMMAFALVDRIRFTDPKGLVREAMDYEGDDPQRVFAMANCDGDDEGKAMYAAICENHPELARQAIVTAFLYKNQARWEDDDQSLDQLARDDEGDDDELDENGTGIADDGFTELFDDRGGERE</sequence>